<keyword evidence="4" id="KW-1185">Reference proteome</keyword>
<evidence type="ECO:0000313" key="3">
    <source>
        <dbReference type="EMBL" id="MDC7683518.1"/>
    </source>
</evidence>
<dbReference type="InterPro" id="IPR002656">
    <property type="entry name" value="Acyl_transf_3_dom"/>
</dbReference>
<feature type="transmembrane region" description="Helical" evidence="1">
    <location>
        <begin position="324"/>
        <end position="346"/>
    </location>
</feature>
<gene>
    <name evidence="3" type="ORF">PQU92_09540</name>
</gene>
<feature type="domain" description="Acyltransferase 3" evidence="2">
    <location>
        <begin position="12"/>
        <end position="373"/>
    </location>
</feature>
<feature type="transmembrane region" description="Helical" evidence="1">
    <location>
        <begin position="290"/>
        <end position="312"/>
    </location>
</feature>
<reference evidence="3 4" key="1">
    <citation type="submission" date="2023-01" db="EMBL/GenBank/DDBJ databases">
        <title>Novel species of the genus Asticcacaulis isolated from rivers.</title>
        <authorList>
            <person name="Lu H."/>
        </authorList>
    </citation>
    <scope>NUCLEOTIDE SEQUENCE [LARGE SCALE GENOMIC DNA]</scope>
    <source>
        <strain evidence="3 4">BYS171W</strain>
    </source>
</reference>
<name>A0ABT5HTX1_9CAUL</name>
<feature type="transmembrane region" description="Helical" evidence="1">
    <location>
        <begin position="146"/>
        <end position="168"/>
    </location>
</feature>
<feature type="transmembrane region" description="Helical" evidence="1">
    <location>
        <begin position="256"/>
        <end position="278"/>
    </location>
</feature>
<protein>
    <submittedName>
        <fullName evidence="3">Acyltransferase family protein</fullName>
    </submittedName>
</protein>
<dbReference type="Proteomes" id="UP001214854">
    <property type="component" value="Unassembled WGS sequence"/>
</dbReference>
<feature type="transmembrane region" description="Helical" evidence="1">
    <location>
        <begin position="180"/>
        <end position="203"/>
    </location>
</feature>
<feature type="transmembrane region" description="Helical" evidence="1">
    <location>
        <begin position="53"/>
        <end position="78"/>
    </location>
</feature>
<comment type="caution">
    <text evidence="3">The sequence shown here is derived from an EMBL/GenBank/DDBJ whole genome shotgun (WGS) entry which is preliminary data.</text>
</comment>
<dbReference type="Pfam" id="PF01757">
    <property type="entry name" value="Acyl_transf_3"/>
    <property type="match status" value="1"/>
</dbReference>
<dbReference type="InterPro" id="IPR050623">
    <property type="entry name" value="Glucan_succinyl_AcylTrfase"/>
</dbReference>
<dbReference type="PANTHER" id="PTHR36927:SF1">
    <property type="entry name" value="MDO-LIKE PROTEIN"/>
    <property type="match status" value="1"/>
</dbReference>
<dbReference type="RefSeq" id="WP_272747983.1">
    <property type="nucleotide sequence ID" value="NZ_JAQQKX010000006.1"/>
</dbReference>
<sequence length="403" mass="44897">MSAEYTNGGRYHALDAVRGGALFLGVALHTTLGYMAPHIWIVNDTAVEPGLGVMFFTIHMFRMSLFFLLAGFFARLLYQRYGAKAFAMNRLKRIAMPLAVFWTPVLAIIITLLIMAALKANPELASKPAAPPPPLTAETFPLTHLWFLYVLLILYAVFVPLRGLFAFIDRGGSLRRAVDVVFGLAIKSGLSPLVFGLPLFLILMAQPQTWMYWFGIPTPDKGLAPNVVALVAFGSAFGVGWLLHRNVGLLETIKKQWLTGIVSAIGFTAYCLWSEGIVPKFDMASYPAQMLYAAAYVSGIWAWCLGLTGLALRFWDRPNPFWRYVADSSYWVYIVHLPLLLVLQYLALDLDWPAEAKFSLVVIGTIFISLATYQLLVRYSFIGTILNGKRMKPARAKLKAQTI</sequence>
<keyword evidence="1" id="KW-0812">Transmembrane</keyword>
<keyword evidence="3" id="KW-0808">Transferase</keyword>
<feature type="transmembrane region" description="Helical" evidence="1">
    <location>
        <begin position="99"/>
        <end position="118"/>
    </location>
</feature>
<evidence type="ECO:0000259" key="2">
    <source>
        <dbReference type="Pfam" id="PF01757"/>
    </source>
</evidence>
<keyword evidence="1" id="KW-0472">Membrane</keyword>
<keyword evidence="3" id="KW-0012">Acyltransferase</keyword>
<evidence type="ECO:0000313" key="4">
    <source>
        <dbReference type="Proteomes" id="UP001214854"/>
    </source>
</evidence>
<dbReference type="EMBL" id="JAQQKX010000006">
    <property type="protein sequence ID" value="MDC7683518.1"/>
    <property type="molecule type" value="Genomic_DNA"/>
</dbReference>
<dbReference type="GO" id="GO:0016746">
    <property type="term" value="F:acyltransferase activity"/>
    <property type="evidence" value="ECO:0007669"/>
    <property type="project" value="UniProtKB-KW"/>
</dbReference>
<proteinExistence type="predicted"/>
<evidence type="ECO:0000256" key="1">
    <source>
        <dbReference type="SAM" id="Phobius"/>
    </source>
</evidence>
<keyword evidence="1" id="KW-1133">Transmembrane helix</keyword>
<feature type="transmembrane region" description="Helical" evidence="1">
    <location>
        <begin position="223"/>
        <end position="244"/>
    </location>
</feature>
<dbReference type="PANTHER" id="PTHR36927">
    <property type="entry name" value="BLR4337 PROTEIN"/>
    <property type="match status" value="1"/>
</dbReference>
<feature type="transmembrane region" description="Helical" evidence="1">
    <location>
        <begin position="21"/>
        <end position="41"/>
    </location>
</feature>
<accession>A0ABT5HTX1</accession>
<organism evidence="3 4">
    <name type="scientific">Asticcacaulis aquaticus</name>
    <dbReference type="NCBI Taxonomy" id="2984212"/>
    <lineage>
        <taxon>Bacteria</taxon>
        <taxon>Pseudomonadati</taxon>
        <taxon>Pseudomonadota</taxon>
        <taxon>Alphaproteobacteria</taxon>
        <taxon>Caulobacterales</taxon>
        <taxon>Caulobacteraceae</taxon>
        <taxon>Asticcacaulis</taxon>
    </lineage>
</organism>
<feature type="transmembrane region" description="Helical" evidence="1">
    <location>
        <begin position="358"/>
        <end position="381"/>
    </location>
</feature>